<feature type="region of interest" description="Disordered" evidence="4">
    <location>
        <begin position="375"/>
        <end position="432"/>
    </location>
</feature>
<keyword evidence="2" id="KW-0963">Cytoplasm</keyword>
<dbReference type="SMART" id="SM00543">
    <property type="entry name" value="MIF4G"/>
    <property type="match status" value="1"/>
</dbReference>
<feature type="region of interest" description="Disordered" evidence="4">
    <location>
        <begin position="1"/>
        <end position="20"/>
    </location>
</feature>
<dbReference type="SUPFAM" id="SSF48371">
    <property type="entry name" value="ARM repeat"/>
    <property type="match status" value="1"/>
</dbReference>
<feature type="compositionally biased region" description="Low complexity" evidence="4">
    <location>
        <begin position="379"/>
        <end position="400"/>
    </location>
</feature>
<evidence type="ECO:0000256" key="3">
    <source>
        <dbReference type="ARBA" id="ARBA00022845"/>
    </source>
</evidence>
<proteinExistence type="predicted"/>
<comment type="caution">
    <text evidence="6">The sequence shown here is derived from an EMBL/GenBank/DDBJ whole genome shotgun (WGS) entry which is preliminary data.</text>
</comment>
<dbReference type="InterPro" id="IPR016024">
    <property type="entry name" value="ARM-type_fold"/>
</dbReference>
<evidence type="ECO:0000256" key="1">
    <source>
        <dbReference type="ARBA" id="ARBA00004496"/>
    </source>
</evidence>
<dbReference type="PANTHER" id="PTHR23254">
    <property type="entry name" value="EIF4G DOMAIN PROTEIN"/>
    <property type="match status" value="1"/>
</dbReference>
<dbReference type="InterPro" id="IPR003890">
    <property type="entry name" value="MIF4G-like_typ-3"/>
</dbReference>
<reference evidence="6" key="1">
    <citation type="journal article" date="2023" name="Mol. Biol. Evol.">
        <title>Third-Generation Sequencing Reveals the Adaptive Role of the Epigenome in Three Deep-Sea Polychaetes.</title>
        <authorList>
            <person name="Perez M."/>
            <person name="Aroh O."/>
            <person name="Sun Y."/>
            <person name="Lan Y."/>
            <person name="Juniper S.K."/>
            <person name="Young C.R."/>
            <person name="Angers B."/>
            <person name="Qian P.Y."/>
        </authorList>
    </citation>
    <scope>NUCLEOTIDE SEQUENCE</scope>
    <source>
        <strain evidence="6">P08H-3</strain>
    </source>
</reference>
<evidence type="ECO:0000256" key="4">
    <source>
        <dbReference type="SAM" id="MobiDB-lite"/>
    </source>
</evidence>
<keyword evidence="7" id="KW-1185">Reference proteome</keyword>
<dbReference type="Proteomes" id="UP001208570">
    <property type="component" value="Unassembled WGS sequence"/>
</dbReference>
<dbReference type="Gene3D" id="1.25.40.180">
    <property type="match status" value="1"/>
</dbReference>
<protein>
    <recommendedName>
        <fullName evidence="5">MIF4G domain-containing protein</fullName>
    </recommendedName>
</protein>
<evidence type="ECO:0000313" key="7">
    <source>
        <dbReference type="Proteomes" id="UP001208570"/>
    </source>
</evidence>
<feature type="compositionally biased region" description="Polar residues" evidence="4">
    <location>
        <begin position="419"/>
        <end position="428"/>
    </location>
</feature>
<accession>A0AAD9K9Z5</accession>
<evidence type="ECO:0000259" key="5">
    <source>
        <dbReference type="SMART" id="SM00543"/>
    </source>
</evidence>
<evidence type="ECO:0000256" key="2">
    <source>
        <dbReference type="ARBA" id="ARBA00022490"/>
    </source>
</evidence>
<dbReference type="GO" id="GO:0006446">
    <property type="term" value="P:regulation of translational initiation"/>
    <property type="evidence" value="ECO:0007669"/>
    <property type="project" value="TreeGrafter"/>
</dbReference>
<organism evidence="6 7">
    <name type="scientific">Paralvinella palmiformis</name>
    <dbReference type="NCBI Taxonomy" id="53620"/>
    <lineage>
        <taxon>Eukaryota</taxon>
        <taxon>Metazoa</taxon>
        <taxon>Spiralia</taxon>
        <taxon>Lophotrochozoa</taxon>
        <taxon>Annelida</taxon>
        <taxon>Polychaeta</taxon>
        <taxon>Sedentaria</taxon>
        <taxon>Canalipalpata</taxon>
        <taxon>Terebellida</taxon>
        <taxon>Terebelliformia</taxon>
        <taxon>Alvinellidae</taxon>
        <taxon>Paralvinella</taxon>
    </lineage>
</organism>
<feature type="domain" description="MIF4G" evidence="5">
    <location>
        <begin position="149"/>
        <end position="370"/>
    </location>
</feature>
<keyword evidence="3" id="KW-0810">Translation regulation</keyword>
<comment type="subcellular location">
    <subcellularLocation>
        <location evidence="1">Cytoplasm</location>
    </subcellularLocation>
</comment>
<dbReference type="EMBL" id="JAODUP010000028">
    <property type="protein sequence ID" value="KAK2167399.1"/>
    <property type="molecule type" value="Genomic_DNA"/>
</dbReference>
<feature type="region of interest" description="Disordered" evidence="4">
    <location>
        <begin position="122"/>
        <end position="146"/>
    </location>
</feature>
<evidence type="ECO:0000313" key="6">
    <source>
        <dbReference type="EMBL" id="KAK2167399.1"/>
    </source>
</evidence>
<dbReference type="AlphaFoldDB" id="A0AAD9K9Z5"/>
<sequence length="492" mass="55512">MNPANNNHLNGAGGDQNRQMIGKPSRLSAAAPEFVPRGYMSQQPENGLAARPGGGDVSMLYQQVQYSQNYRQPQFRLPAMLEHQQQAQLQAQQQHQYNAQQASVMHQSCNQSANFNYQAQQYQTTSAQGSDLRQQQTHQPPALNPQDPMAQLKQAILIITKEPSTFDDTMPDLVSSLASRLQTEEKLVKMVEELFRQSLEEANFRYTGARVCNYFSHHLKVQFNSKGFKHYLLERCVAEQKKSDELVKDCDNRYKLVGFTLFMAELLLNMMEFPKTDEIADYKKILAKGVQELLQTLLSQPAEDSLRCVTQVLKLCGGILEEVENSSHPDHCSPQMDEIFSKIKQAILESSYIKSLRAQMLSVIELRASDWGNQETSHKSAQSSSSASVPASASEAASHAPNFNPGAPMYYNAPDQGQPLVNRQSQPDMSRFGSTGFFPEDMCFYSSGDEEFQNQEELYYMYNGVECPQEDDMDPEIAEAFEEFLKNQPKQG</sequence>
<dbReference type="GO" id="GO:0003723">
    <property type="term" value="F:RNA binding"/>
    <property type="evidence" value="ECO:0007669"/>
    <property type="project" value="InterPro"/>
</dbReference>
<name>A0AAD9K9Z5_9ANNE</name>
<gene>
    <name evidence="6" type="ORF">LSH36_28g03069</name>
</gene>
<dbReference type="GO" id="GO:0008494">
    <property type="term" value="F:translation activator activity"/>
    <property type="evidence" value="ECO:0007669"/>
    <property type="project" value="TreeGrafter"/>
</dbReference>
<dbReference type="GO" id="GO:0005737">
    <property type="term" value="C:cytoplasm"/>
    <property type="evidence" value="ECO:0007669"/>
    <property type="project" value="UniProtKB-SubCell"/>
</dbReference>
<dbReference type="InterPro" id="IPR051367">
    <property type="entry name" value="mRNA_TranslReg/HistoneTransl"/>
</dbReference>
<dbReference type="PANTHER" id="PTHR23254:SF15">
    <property type="entry name" value="POLYADENYLATE-BINDING PROTEIN-INTERACTING PROTEIN 1"/>
    <property type="match status" value="1"/>
</dbReference>